<gene>
    <name evidence="2" type="ORF">CLV43_107323</name>
</gene>
<dbReference type="PANTHER" id="PTHR28139">
    <property type="entry name" value="UPF0768 PROTEIN YBL029C-A"/>
    <property type="match status" value="1"/>
</dbReference>
<evidence type="ECO:0000256" key="1">
    <source>
        <dbReference type="SAM" id="MobiDB-lite"/>
    </source>
</evidence>
<dbReference type="AlphaFoldDB" id="A0A2T0T251"/>
<evidence type="ECO:0000313" key="2">
    <source>
        <dbReference type="EMBL" id="PRY39736.1"/>
    </source>
</evidence>
<protein>
    <submittedName>
        <fullName evidence="2">Zinc ribbon family protein</fullName>
    </submittedName>
</protein>
<feature type="region of interest" description="Disordered" evidence="1">
    <location>
        <begin position="76"/>
        <end position="95"/>
    </location>
</feature>
<sequence>MVIFGFRTKVFVLAVLTLLCPRCGNPAAHPVHRAVTKFTLFFVPLFPIRVKYSTQCTFCGLAGGLSKEQATGMVQQAQGAPQGYGTPQQQYPPRV</sequence>
<accession>A0A2T0T251</accession>
<dbReference type="Proteomes" id="UP000239494">
    <property type="component" value="Unassembled WGS sequence"/>
</dbReference>
<evidence type="ECO:0000313" key="3">
    <source>
        <dbReference type="Proteomes" id="UP000239494"/>
    </source>
</evidence>
<dbReference type="EMBL" id="PVTF01000007">
    <property type="protein sequence ID" value="PRY39736.1"/>
    <property type="molecule type" value="Genomic_DNA"/>
</dbReference>
<organism evidence="2 3">
    <name type="scientific">Umezawaea tangerina</name>
    <dbReference type="NCBI Taxonomy" id="84725"/>
    <lineage>
        <taxon>Bacteria</taxon>
        <taxon>Bacillati</taxon>
        <taxon>Actinomycetota</taxon>
        <taxon>Actinomycetes</taxon>
        <taxon>Pseudonocardiales</taxon>
        <taxon>Pseudonocardiaceae</taxon>
        <taxon>Umezawaea</taxon>
    </lineage>
</organism>
<name>A0A2T0T251_9PSEU</name>
<comment type="caution">
    <text evidence="2">The sequence shown here is derived from an EMBL/GenBank/DDBJ whole genome shotgun (WGS) entry which is preliminary data.</text>
</comment>
<dbReference type="OrthoDB" id="4272428at2"/>
<reference evidence="2 3" key="1">
    <citation type="submission" date="2018-03" db="EMBL/GenBank/DDBJ databases">
        <title>Genomic Encyclopedia of Archaeal and Bacterial Type Strains, Phase II (KMG-II): from individual species to whole genera.</title>
        <authorList>
            <person name="Goeker M."/>
        </authorList>
    </citation>
    <scope>NUCLEOTIDE SEQUENCE [LARGE SCALE GENOMIC DNA]</scope>
    <source>
        <strain evidence="2 3">DSM 44720</strain>
    </source>
</reference>
<proteinExistence type="predicted"/>
<dbReference type="PANTHER" id="PTHR28139:SF1">
    <property type="entry name" value="UPF0768 PROTEIN YBL029C-A"/>
    <property type="match status" value="1"/>
</dbReference>
<keyword evidence="3" id="KW-1185">Reference proteome</keyword>